<dbReference type="PANTHER" id="PTHR12703:SF4">
    <property type="entry name" value="TRANSMEMBRANE PROTEIN 33"/>
    <property type="match status" value="1"/>
</dbReference>
<dbReference type="Pfam" id="PF03661">
    <property type="entry name" value="TMEM33_Pom33"/>
    <property type="match status" value="1"/>
</dbReference>
<dbReference type="EMBL" id="HG937694">
    <property type="protein sequence ID" value="CDP37308.1"/>
    <property type="molecule type" value="Genomic_DNA"/>
</dbReference>
<dbReference type="PhylomeDB" id="A0A060T8N0"/>
<dbReference type="GO" id="GO:0061024">
    <property type="term" value="P:membrane organization"/>
    <property type="evidence" value="ECO:0007669"/>
    <property type="project" value="TreeGrafter"/>
</dbReference>
<evidence type="ECO:0000256" key="5">
    <source>
        <dbReference type="ARBA" id="ARBA00023136"/>
    </source>
</evidence>
<feature type="region of interest" description="Disordered" evidence="6">
    <location>
        <begin position="265"/>
        <end position="311"/>
    </location>
</feature>
<feature type="transmembrane region" description="Helical" evidence="7">
    <location>
        <begin position="71"/>
        <end position="89"/>
    </location>
</feature>
<feature type="region of interest" description="Disordered" evidence="6">
    <location>
        <begin position="1"/>
        <end position="34"/>
    </location>
</feature>
<feature type="transmembrane region" description="Helical" evidence="7">
    <location>
        <begin position="185"/>
        <end position="211"/>
    </location>
</feature>
<evidence type="ECO:0000256" key="3">
    <source>
        <dbReference type="ARBA" id="ARBA00022692"/>
    </source>
</evidence>
<evidence type="ECO:0000256" key="1">
    <source>
        <dbReference type="ARBA" id="ARBA00004141"/>
    </source>
</evidence>
<reference evidence="8" key="1">
    <citation type="submission" date="2014-02" db="EMBL/GenBank/DDBJ databases">
        <authorList>
            <person name="Genoscope - CEA"/>
        </authorList>
    </citation>
    <scope>NUCLEOTIDE SEQUENCE</scope>
    <source>
        <strain evidence="8">LS3</strain>
    </source>
</reference>
<feature type="transmembrane region" description="Helical" evidence="7">
    <location>
        <begin position="42"/>
        <end position="65"/>
    </location>
</feature>
<reference evidence="8" key="2">
    <citation type="submission" date="2014-06" db="EMBL/GenBank/DDBJ databases">
        <title>The complete genome of Blastobotrys (Arxula) adeninivorans LS3 - a yeast of biotechnological interest.</title>
        <authorList>
            <person name="Kunze G."/>
            <person name="Gaillardin C."/>
            <person name="Czernicka M."/>
            <person name="Durrens P."/>
            <person name="Martin T."/>
            <person name="Boer E."/>
            <person name="Gabaldon T."/>
            <person name="Cruz J."/>
            <person name="Talla E."/>
            <person name="Marck C."/>
            <person name="Goffeau A."/>
            <person name="Barbe V."/>
            <person name="Baret P."/>
            <person name="Baronian K."/>
            <person name="Beier S."/>
            <person name="Bleykasten C."/>
            <person name="Bode R."/>
            <person name="Casaregola S."/>
            <person name="Despons L."/>
            <person name="Fairhead C."/>
            <person name="Giersberg M."/>
            <person name="Gierski P."/>
            <person name="Hahnel U."/>
            <person name="Hartmann A."/>
            <person name="Jankowska D."/>
            <person name="Jubin C."/>
            <person name="Jung P."/>
            <person name="Lafontaine I."/>
            <person name="Leh-Louis V."/>
            <person name="Lemaire M."/>
            <person name="Marcet-Houben M."/>
            <person name="Mascher M."/>
            <person name="Morel G."/>
            <person name="Richard G.-F."/>
            <person name="Riechen J."/>
            <person name="Sacerdot C."/>
            <person name="Sarkar A."/>
            <person name="Savel G."/>
            <person name="Schacherer J."/>
            <person name="Sherman D."/>
            <person name="Straub M.-L."/>
            <person name="Stein N."/>
            <person name="Thierry A."/>
            <person name="Trautwein-Schult A."/>
            <person name="Westhof E."/>
            <person name="Worch S."/>
            <person name="Dujon B."/>
            <person name="Souciet J.-L."/>
            <person name="Wincker P."/>
            <person name="Scholz U."/>
            <person name="Neuveglise N."/>
        </authorList>
    </citation>
    <scope>NUCLEOTIDE SEQUENCE</scope>
    <source>
        <strain evidence="8">LS3</strain>
    </source>
</reference>
<gene>
    <name evidence="8" type="ORF">GNLVRS02_ARAD1D08492g</name>
</gene>
<comment type="similarity">
    <text evidence="2">Belongs to the PER33/POM33 family.</text>
</comment>
<name>A0A060T8N0_BLAAD</name>
<keyword evidence="4 7" id="KW-1133">Transmembrane helix</keyword>
<evidence type="ECO:0000256" key="6">
    <source>
        <dbReference type="SAM" id="MobiDB-lite"/>
    </source>
</evidence>
<keyword evidence="3 7" id="KW-0812">Transmembrane</keyword>
<dbReference type="InterPro" id="IPR005344">
    <property type="entry name" value="TMEM33/Pom33"/>
</dbReference>
<evidence type="ECO:0000256" key="2">
    <source>
        <dbReference type="ARBA" id="ARBA00007322"/>
    </source>
</evidence>
<protein>
    <submittedName>
        <fullName evidence="8">ARAD1D08492p</fullName>
    </submittedName>
</protein>
<dbReference type="GO" id="GO:0071786">
    <property type="term" value="P:endoplasmic reticulum tubular network organization"/>
    <property type="evidence" value="ECO:0007669"/>
    <property type="project" value="TreeGrafter"/>
</dbReference>
<sequence length="330" mass="37896">MGKVDQVDKAESKVDKGATQAPAKDVKNGSSDKPQANSPLVYLWYLSHICVLVGSFLVVASYVVFQSSSRFARICYRLTFFFATIAYGLSTFKKVGGRHSHKDRPSLYMVLQFPTAQYAFLAVTWLWSTPHLFKLPPFIVYSLLQSVGFTAEKVLGGEKGSKIDQSLCKVAPQLELIVGQSNIVLFLRLVLDVILLRTGSGMSLLIYIFYYRLAIEQYSVRVALYKLENAVDDIMNKPSIPKKLRFYWGQFKWAIDHYERRSLSPEEESRMAEKKRQERAQFDRAHEEALRKQKEQAQAKKLKEEKELKNRKTFNVPENFLLDDKPADNE</sequence>
<accession>A0A060T8N0</accession>
<dbReference type="AlphaFoldDB" id="A0A060T8N0"/>
<dbReference type="PANTHER" id="PTHR12703">
    <property type="entry name" value="TRANSMEMBRANE PROTEIN 33"/>
    <property type="match status" value="1"/>
</dbReference>
<evidence type="ECO:0000313" key="8">
    <source>
        <dbReference type="EMBL" id="CDP37308.1"/>
    </source>
</evidence>
<organism evidence="8">
    <name type="scientific">Blastobotrys adeninivorans</name>
    <name type="common">Yeast</name>
    <name type="synonym">Arxula adeninivorans</name>
    <dbReference type="NCBI Taxonomy" id="409370"/>
    <lineage>
        <taxon>Eukaryota</taxon>
        <taxon>Fungi</taxon>
        <taxon>Dikarya</taxon>
        <taxon>Ascomycota</taxon>
        <taxon>Saccharomycotina</taxon>
        <taxon>Dipodascomycetes</taxon>
        <taxon>Dipodascales</taxon>
        <taxon>Trichomonascaceae</taxon>
        <taxon>Blastobotrys</taxon>
    </lineage>
</organism>
<evidence type="ECO:0000256" key="7">
    <source>
        <dbReference type="SAM" id="Phobius"/>
    </source>
</evidence>
<feature type="compositionally biased region" description="Basic and acidic residues" evidence="6">
    <location>
        <begin position="1"/>
        <end position="16"/>
    </location>
</feature>
<dbReference type="InterPro" id="IPR051645">
    <property type="entry name" value="PER33/POM33_regulator"/>
</dbReference>
<dbReference type="GO" id="GO:0016020">
    <property type="term" value="C:membrane"/>
    <property type="evidence" value="ECO:0007669"/>
    <property type="project" value="UniProtKB-SubCell"/>
</dbReference>
<keyword evidence="5 7" id="KW-0472">Membrane</keyword>
<feature type="transmembrane region" description="Helical" evidence="7">
    <location>
        <begin position="110"/>
        <end position="128"/>
    </location>
</feature>
<feature type="compositionally biased region" description="Basic and acidic residues" evidence="6">
    <location>
        <begin position="265"/>
        <end position="310"/>
    </location>
</feature>
<evidence type="ECO:0000256" key="4">
    <source>
        <dbReference type="ARBA" id="ARBA00022989"/>
    </source>
</evidence>
<dbReference type="GO" id="GO:0005783">
    <property type="term" value="C:endoplasmic reticulum"/>
    <property type="evidence" value="ECO:0007669"/>
    <property type="project" value="TreeGrafter"/>
</dbReference>
<proteinExistence type="inferred from homology"/>
<comment type="subcellular location">
    <subcellularLocation>
        <location evidence="1">Membrane</location>
        <topology evidence="1">Multi-pass membrane protein</topology>
    </subcellularLocation>
</comment>